<evidence type="ECO:0000256" key="14">
    <source>
        <dbReference type="ARBA" id="ARBA00048265"/>
    </source>
</evidence>
<comment type="caution">
    <text evidence="15">The sequence shown here is derived from an EMBL/GenBank/DDBJ whole genome shotgun (WGS) entry which is preliminary data.</text>
</comment>
<dbReference type="Pfam" id="PF02378">
    <property type="entry name" value="PTS_EIIC"/>
    <property type="match status" value="1"/>
</dbReference>
<comment type="subcellular location">
    <subcellularLocation>
        <location evidence="1">Cell membrane</location>
        <topology evidence="1">Multi-pass membrane protein</topology>
    </subcellularLocation>
</comment>
<sequence length="454" mass="47251">MDKTAALANDILLGIGGEKNIQRLENCMTRVRVEVHNDEQLDLTRLKQLPGVSGYVKQGQQHQLIVGPGKAAQVVDAMRALMTGGETAPAFDDAERTKAQAKAKYKAPMSDALRQLANVFIPMIPAFIASGLITGIINILKRPDIVGDFATQYPNLLGILAIFGSAVFAIMNILVGVNTAKVFGGSLAMGGVMAGILSSPQLAQITLFGEALQPGRGGVIAVLLVVILMCWIEKKLRAVLPGSIELILNPLLTTLITGSVAIVALQPLGGAISEAIAHGASLAIDRGGLLVGAVLSGTFLPLVLTGLHQGLVPIHVELVQAHGYNALLPILSMAGVGQVGAAIAVLMKTRNARLKKVIKGALPVGLLGIGEPLIFGVTLPLGKPFLAACLGGAVGGALISYWKVATVITFGISGLPLALTIVTGKVMLYLLGYLVAVIAGFLFTWLLGFNDPEE</sequence>
<dbReference type="GO" id="GO:0008982">
    <property type="term" value="F:protein-N(PI)-phosphohistidine-sugar phosphotransferase activity"/>
    <property type="evidence" value="ECO:0007669"/>
    <property type="project" value="InterPro"/>
</dbReference>
<dbReference type="Proteomes" id="UP000244004">
    <property type="component" value="Unassembled WGS sequence"/>
</dbReference>
<evidence type="ECO:0000256" key="3">
    <source>
        <dbReference type="ARBA" id="ARBA00022475"/>
    </source>
</evidence>
<dbReference type="PROSITE" id="PS01035">
    <property type="entry name" value="PTS_EIIB_TYPE_1_CYS"/>
    <property type="match status" value="1"/>
</dbReference>
<dbReference type="GeneID" id="99706985"/>
<keyword evidence="3" id="KW-1003">Cell membrane</keyword>
<evidence type="ECO:0000313" key="16">
    <source>
        <dbReference type="Proteomes" id="UP000244004"/>
    </source>
</evidence>
<reference evidence="15 16" key="1">
    <citation type="submission" date="2018-01" db="EMBL/GenBank/DDBJ databases">
        <title>Geographic spread and resistance mechanisms of dominant carbapenem-resistant Enterobacter cloacae complex clones ST171 and ST78.</title>
        <authorList>
            <person name="Gomez-Simmonds A."/>
            <person name="Annavajhala M.K."/>
            <person name="Wang Z."/>
            <person name="Macesic N."/>
            <person name="Hu Y."/>
            <person name="Giddins M.J."/>
            <person name="O'Malley A."/>
            <person name="Toussaint N.C."/>
            <person name="Whittier S."/>
            <person name="Torres V.J."/>
            <person name="Uhlemann A.-C."/>
        </authorList>
    </citation>
    <scope>NUCLEOTIDE SEQUENCE [LARGE SCALE GENOMIC DNA]</scope>
    <source>
        <strain evidence="15 16">78</strain>
    </source>
</reference>
<evidence type="ECO:0000256" key="6">
    <source>
        <dbReference type="ARBA" id="ARBA00022683"/>
    </source>
</evidence>
<dbReference type="InterPro" id="IPR036878">
    <property type="entry name" value="Glu_permease_IIB"/>
</dbReference>
<evidence type="ECO:0000256" key="9">
    <source>
        <dbReference type="ARBA" id="ARBA00022989"/>
    </source>
</evidence>
<keyword evidence="6" id="KW-0598">Phosphotransferase system</keyword>
<evidence type="ECO:0000313" key="15">
    <source>
        <dbReference type="EMBL" id="PTX89541.1"/>
    </source>
</evidence>
<dbReference type="RefSeq" id="WP_022649034.1">
    <property type="nucleotide sequence ID" value="NZ_AP025764.1"/>
</dbReference>
<keyword evidence="9" id="KW-1133">Transmembrane helix</keyword>
<dbReference type="Gene3D" id="3.30.1360.60">
    <property type="entry name" value="Glucose permease domain IIB"/>
    <property type="match status" value="1"/>
</dbReference>
<dbReference type="PANTHER" id="PTHR30175">
    <property type="entry name" value="PHOSPHOTRANSFERASE SYSTEM TRANSPORT PROTEIN"/>
    <property type="match status" value="1"/>
</dbReference>
<dbReference type="InterPro" id="IPR050558">
    <property type="entry name" value="PTS_Sugar-Specific_Components"/>
</dbReference>
<dbReference type="PROSITE" id="PS51103">
    <property type="entry name" value="PTS_EIIC_TYPE_1"/>
    <property type="match status" value="1"/>
</dbReference>
<name>A0A3S0FUH3_9ENTR</name>
<keyword evidence="2" id="KW-0813">Transport</keyword>
<dbReference type="EMBL" id="PNXT01000001">
    <property type="protein sequence ID" value="PTX89541.1"/>
    <property type="molecule type" value="Genomic_DNA"/>
</dbReference>
<evidence type="ECO:0000256" key="2">
    <source>
        <dbReference type="ARBA" id="ARBA00022448"/>
    </source>
</evidence>
<evidence type="ECO:0000256" key="12">
    <source>
        <dbReference type="ARBA" id="ARBA00040399"/>
    </source>
</evidence>
<dbReference type="SUPFAM" id="SSF55604">
    <property type="entry name" value="Glucose permease domain IIB"/>
    <property type="match status" value="1"/>
</dbReference>
<dbReference type="InterPro" id="IPR003352">
    <property type="entry name" value="PTS_EIIC"/>
</dbReference>
<keyword evidence="7" id="KW-0812">Transmembrane</keyword>
<evidence type="ECO:0000256" key="8">
    <source>
        <dbReference type="ARBA" id="ARBA00022777"/>
    </source>
</evidence>
<dbReference type="InterPro" id="IPR013013">
    <property type="entry name" value="PTS_EIIC_1"/>
</dbReference>
<dbReference type="InterPro" id="IPR001996">
    <property type="entry name" value="PTS_IIB_1"/>
</dbReference>
<dbReference type="EC" id="2.7.1.192" evidence="11"/>
<dbReference type="AlphaFoldDB" id="A0A3S0FUH3"/>
<dbReference type="PANTHER" id="PTHR30175:SF3">
    <property type="entry name" value="PTS SYSTEM N-ACETYLMURAMIC ACID-SPECIFIC EIIBC COMPONENT"/>
    <property type="match status" value="1"/>
</dbReference>
<dbReference type="Pfam" id="PF00367">
    <property type="entry name" value="PTS_EIIB"/>
    <property type="match status" value="1"/>
</dbReference>
<evidence type="ECO:0000256" key="13">
    <source>
        <dbReference type="ARBA" id="ARBA00043021"/>
    </source>
</evidence>
<keyword evidence="8" id="KW-0418">Kinase</keyword>
<keyword evidence="10" id="KW-0472">Membrane</keyword>
<dbReference type="InterPro" id="IPR018113">
    <property type="entry name" value="PTrfase_EIIB_Cys"/>
</dbReference>
<protein>
    <recommendedName>
        <fullName evidence="12">PTS system N-acetylmuramic acid-specific EIIBC component</fullName>
        <ecNumber evidence="11">2.7.1.192</ecNumber>
    </recommendedName>
    <alternativeName>
        <fullName evidence="13">EIIBC-MurNAc</fullName>
    </alternativeName>
</protein>
<evidence type="ECO:0000256" key="7">
    <source>
        <dbReference type="ARBA" id="ARBA00022692"/>
    </source>
</evidence>
<keyword evidence="5" id="KW-0808">Transferase</keyword>
<evidence type="ECO:0000256" key="10">
    <source>
        <dbReference type="ARBA" id="ARBA00023136"/>
    </source>
</evidence>
<gene>
    <name evidence="15" type="ORF">C1O12_14590</name>
</gene>
<comment type="catalytic activity">
    <reaction evidence="14">
        <text>N-acetyl-beta-D-muramate(out) + N(pros)-phospho-L-histidyl-[protein] = N-acetyl-beta-D-muramate 6-phosphate(in) + L-histidyl-[protein]</text>
        <dbReference type="Rhea" id="RHEA:33399"/>
        <dbReference type="Rhea" id="RHEA-COMP:9745"/>
        <dbReference type="Rhea" id="RHEA-COMP:9746"/>
        <dbReference type="ChEBI" id="CHEBI:29979"/>
        <dbReference type="ChEBI" id="CHEBI:58721"/>
        <dbReference type="ChEBI" id="CHEBI:64837"/>
        <dbReference type="ChEBI" id="CHEBI:64848"/>
        <dbReference type="EC" id="2.7.1.192"/>
    </reaction>
</comment>
<dbReference type="PROSITE" id="PS51098">
    <property type="entry name" value="PTS_EIIB_TYPE_1"/>
    <property type="match status" value="1"/>
</dbReference>
<accession>A0A3S0FUH3</accession>
<proteinExistence type="predicted"/>
<dbReference type="GO" id="GO:0090588">
    <property type="term" value="F:protein-phosphocysteine-N-acetylmuramate phosphotransferase system transporter activity"/>
    <property type="evidence" value="ECO:0007669"/>
    <property type="project" value="TreeGrafter"/>
</dbReference>
<evidence type="ECO:0000256" key="4">
    <source>
        <dbReference type="ARBA" id="ARBA00022597"/>
    </source>
</evidence>
<dbReference type="GO" id="GO:0016301">
    <property type="term" value="F:kinase activity"/>
    <property type="evidence" value="ECO:0007669"/>
    <property type="project" value="UniProtKB-KW"/>
</dbReference>
<evidence type="ECO:0000256" key="11">
    <source>
        <dbReference type="ARBA" id="ARBA00039021"/>
    </source>
</evidence>
<keyword evidence="4 15" id="KW-0762">Sugar transport</keyword>
<evidence type="ECO:0000256" key="5">
    <source>
        <dbReference type="ARBA" id="ARBA00022679"/>
    </source>
</evidence>
<organism evidence="15 16">
    <name type="scientific">Enterobacter hormaechei</name>
    <dbReference type="NCBI Taxonomy" id="158836"/>
    <lineage>
        <taxon>Bacteria</taxon>
        <taxon>Pseudomonadati</taxon>
        <taxon>Pseudomonadota</taxon>
        <taxon>Gammaproteobacteria</taxon>
        <taxon>Enterobacterales</taxon>
        <taxon>Enterobacteriaceae</taxon>
        <taxon>Enterobacter</taxon>
        <taxon>Enterobacter cloacae complex</taxon>
    </lineage>
</organism>
<dbReference type="CDD" id="cd00212">
    <property type="entry name" value="PTS_IIB_glc"/>
    <property type="match status" value="1"/>
</dbReference>
<dbReference type="GO" id="GO:0005886">
    <property type="term" value="C:plasma membrane"/>
    <property type="evidence" value="ECO:0007669"/>
    <property type="project" value="UniProtKB-SubCell"/>
</dbReference>
<evidence type="ECO:0000256" key="1">
    <source>
        <dbReference type="ARBA" id="ARBA00004651"/>
    </source>
</evidence>
<dbReference type="GO" id="GO:0009401">
    <property type="term" value="P:phosphoenolpyruvate-dependent sugar phosphotransferase system"/>
    <property type="evidence" value="ECO:0007669"/>
    <property type="project" value="UniProtKB-KW"/>
</dbReference>